<dbReference type="Pfam" id="PF08613">
    <property type="entry name" value="Cyclin"/>
    <property type="match status" value="1"/>
</dbReference>
<reference evidence="1" key="1">
    <citation type="submission" date="2010-02" db="EMBL/GenBank/DDBJ databases">
        <title>Sequencing and annotation of the Blastocystis hominis genome.</title>
        <authorList>
            <person name="Wincker P."/>
        </authorList>
    </citation>
    <scope>NUCLEOTIDE SEQUENCE</scope>
    <source>
        <strain evidence="1">Singapore isolate B</strain>
    </source>
</reference>
<dbReference type="RefSeq" id="XP_012899597.1">
    <property type="nucleotide sequence ID" value="XM_013044143.1"/>
</dbReference>
<sequence>MESIAKHSFVTVISCILESVTIQQDNVAYLCFVNTSSLRLPQSHRLLRCVNRKFQFLLARILKYSNCSIECLVLALIYIDRLIQSGSIPVNSLTIHRILITSILIAIKFFDDTFCTNSYYARIGGIQTKEINNLEMEFLKGVNFSLLVSCADYHKYHNELYLHARNGLCPLCCSIR</sequence>
<dbReference type="CDD" id="cd20558">
    <property type="entry name" value="CYCLIN_ScPCL7-like"/>
    <property type="match status" value="1"/>
</dbReference>
<accession>D8MBW0</accession>
<dbReference type="AlphaFoldDB" id="D8MBW0"/>
<evidence type="ECO:0000313" key="2">
    <source>
        <dbReference type="Proteomes" id="UP000008312"/>
    </source>
</evidence>
<dbReference type="PANTHER" id="PTHR15615">
    <property type="match status" value="1"/>
</dbReference>
<keyword evidence="2" id="KW-1185">Reference proteome</keyword>
<proteinExistence type="predicted"/>
<dbReference type="InterPro" id="IPR013922">
    <property type="entry name" value="Cyclin_PHO80-like"/>
</dbReference>
<organism evidence="1">
    <name type="scientific">Blastocystis hominis</name>
    <dbReference type="NCBI Taxonomy" id="12968"/>
    <lineage>
        <taxon>Eukaryota</taxon>
        <taxon>Sar</taxon>
        <taxon>Stramenopiles</taxon>
        <taxon>Bigyra</taxon>
        <taxon>Opalozoa</taxon>
        <taxon>Opalinata</taxon>
        <taxon>Blastocystidae</taxon>
        <taxon>Blastocystis</taxon>
    </lineage>
</organism>
<dbReference type="InParanoid" id="D8MBW0"/>
<name>D8MBW0_BLAHO</name>
<dbReference type="PANTHER" id="PTHR15615:SF108">
    <property type="entry name" value="PROTEIN CNPPD1"/>
    <property type="match status" value="1"/>
</dbReference>
<dbReference type="InterPro" id="IPR036915">
    <property type="entry name" value="Cyclin-like_sf"/>
</dbReference>
<dbReference type="OrthoDB" id="337735at2759"/>
<dbReference type="Proteomes" id="UP000008312">
    <property type="component" value="Unassembled WGS sequence"/>
</dbReference>
<dbReference type="SUPFAM" id="SSF47954">
    <property type="entry name" value="Cyclin-like"/>
    <property type="match status" value="1"/>
</dbReference>
<evidence type="ECO:0000313" key="1">
    <source>
        <dbReference type="EMBL" id="CBK25549.2"/>
    </source>
</evidence>
<protein>
    <recommendedName>
        <fullName evidence="3">Cyclin</fullName>
    </recommendedName>
</protein>
<dbReference type="EMBL" id="FN668691">
    <property type="protein sequence ID" value="CBK25549.2"/>
    <property type="molecule type" value="Genomic_DNA"/>
</dbReference>
<dbReference type="Gene3D" id="1.10.472.10">
    <property type="entry name" value="Cyclin-like"/>
    <property type="match status" value="1"/>
</dbReference>
<dbReference type="GO" id="GO:0019901">
    <property type="term" value="F:protein kinase binding"/>
    <property type="evidence" value="ECO:0007669"/>
    <property type="project" value="InterPro"/>
</dbReference>
<dbReference type="GeneID" id="24922119"/>
<evidence type="ECO:0008006" key="3">
    <source>
        <dbReference type="Google" id="ProtNLM"/>
    </source>
</evidence>
<gene>
    <name evidence="1" type="ORF">GSBLH_T00005139001</name>
</gene>